<keyword evidence="2" id="KW-1185">Reference proteome</keyword>
<name>A0A178ZM35_9EURO</name>
<comment type="caution">
    <text evidence="1">The sequence shown here is derived from an EMBL/GenBank/DDBJ whole genome shotgun (WGS) entry which is preliminary data.</text>
</comment>
<dbReference type="RefSeq" id="XP_018693918.1">
    <property type="nucleotide sequence ID" value="XM_018837065.1"/>
</dbReference>
<dbReference type="GeneID" id="30009721"/>
<dbReference type="AlphaFoldDB" id="A0A178ZM35"/>
<evidence type="ECO:0000313" key="1">
    <source>
        <dbReference type="EMBL" id="OAP60551.1"/>
    </source>
</evidence>
<protein>
    <submittedName>
        <fullName evidence="1">Uncharacterized protein</fullName>
    </submittedName>
</protein>
<evidence type="ECO:0000313" key="2">
    <source>
        <dbReference type="Proteomes" id="UP000078343"/>
    </source>
</evidence>
<reference evidence="1 2" key="1">
    <citation type="submission" date="2016-04" db="EMBL/GenBank/DDBJ databases">
        <title>Draft genome of Fonsecaea erecta CBS 125763.</title>
        <authorList>
            <person name="Weiss V.A."/>
            <person name="Vicente V.A."/>
            <person name="Raittz R.T."/>
            <person name="Moreno L.F."/>
            <person name="De Souza E.M."/>
            <person name="Pedrosa F.O."/>
            <person name="Steffens M.B."/>
            <person name="Faoro H."/>
            <person name="Tadra-Sfeir M.Z."/>
            <person name="Najafzadeh M.J."/>
            <person name="Felipe M.S."/>
            <person name="Teixeira M."/>
            <person name="Sun J."/>
            <person name="Xi L."/>
            <person name="Gomes R."/>
            <person name="De Azevedo C.M."/>
            <person name="Salgado C.G."/>
            <person name="Da Silva M.B."/>
            <person name="Nascimento M.F."/>
            <person name="Queiroz-Telles F."/>
            <person name="Attili D.S."/>
            <person name="Gorbushina A."/>
        </authorList>
    </citation>
    <scope>NUCLEOTIDE SEQUENCE [LARGE SCALE GENOMIC DNA]</scope>
    <source>
        <strain evidence="1 2">CBS 125763</strain>
    </source>
</reference>
<proteinExistence type="predicted"/>
<dbReference type="Proteomes" id="UP000078343">
    <property type="component" value="Unassembled WGS sequence"/>
</dbReference>
<organism evidence="1 2">
    <name type="scientific">Fonsecaea erecta</name>
    <dbReference type="NCBI Taxonomy" id="1367422"/>
    <lineage>
        <taxon>Eukaryota</taxon>
        <taxon>Fungi</taxon>
        <taxon>Dikarya</taxon>
        <taxon>Ascomycota</taxon>
        <taxon>Pezizomycotina</taxon>
        <taxon>Eurotiomycetes</taxon>
        <taxon>Chaetothyriomycetidae</taxon>
        <taxon>Chaetothyriales</taxon>
        <taxon>Herpotrichiellaceae</taxon>
        <taxon>Fonsecaea</taxon>
    </lineage>
</organism>
<dbReference type="EMBL" id="LVYI01000004">
    <property type="protein sequence ID" value="OAP60551.1"/>
    <property type="molecule type" value="Genomic_DNA"/>
</dbReference>
<accession>A0A178ZM35</accession>
<gene>
    <name evidence="1" type="ORF">AYL99_05553</name>
</gene>
<dbReference type="OrthoDB" id="4108861at2759"/>
<sequence>MVFMPQLPTEILAQILRDANLNGDLPNLRLSNSRILALATRQTHILLDDLCLKYGISPQVRNLYFSHRAGNKFTSGIPQPDIIDVMAFGNFLRMTGLLAADLDSAMGHYTDTTVPAWRLCNREPFVLFAIFSQMLNSSLVASHSTMADLLAPSPDSGQLFSKQLSERFVHFLRQELMLEELEGIIRAINVCSTRLWGTVFLFRPKDSTVTSFGSVSGASFNMDHAILTEHIIWKGPLWASQILKKYGPADARFEHQTAGGAEVDDSLVKEGIWSGLRSEGARLAANGVARLLWKERQQKIEAQVSASAERIGIADMRLDPSVWRGSSGDM</sequence>